<dbReference type="GO" id="GO:0005737">
    <property type="term" value="C:cytoplasm"/>
    <property type="evidence" value="ECO:0007669"/>
    <property type="project" value="TreeGrafter"/>
</dbReference>
<dbReference type="Pfam" id="PF00300">
    <property type="entry name" value="His_Phos_1"/>
    <property type="match status" value="1"/>
</dbReference>
<protein>
    <submittedName>
        <fullName evidence="1">Probable phosphoglycerate mutase</fullName>
    </submittedName>
</protein>
<dbReference type="RefSeq" id="WP_072752907.1">
    <property type="nucleotide sequence ID" value="NZ_FOAW01000024.1"/>
</dbReference>
<dbReference type="SUPFAM" id="SSF53254">
    <property type="entry name" value="Phosphoglycerate mutase-like"/>
    <property type="match status" value="1"/>
</dbReference>
<proteinExistence type="predicted"/>
<sequence length="204" mass="21835">MQLLLIRHALPERILAAESADGADPGLTAEGHAQAGRLPGALDPYPISAIVSSPQRRALETAAPVAAARGLTVAADAGLAEYDHRRAHYVPIHEAKTIAPEAYARILAGHLPDFVDEPEFRSRVHEGLDRVIAGAAHDDTVAVFAHGGVINVYLQGLLGLDRPLTFPIDYASITRVLVSRNGNARVASVNETGHVRDLLIRHRP</sequence>
<dbReference type="InterPro" id="IPR050275">
    <property type="entry name" value="PGM_Phosphatase"/>
</dbReference>
<dbReference type="GO" id="GO:0016791">
    <property type="term" value="F:phosphatase activity"/>
    <property type="evidence" value="ECO:0007669"/>
    <property type="project" value="TreeGrafter"/>
</dbReference>
<evidence type="ECO:0000313" key="2">
    <source>
        <dbReference type="Proteomes" id="UP000198677"/>
    </source>
</evidence>
<dbReference type="InterPro" id="IPR013078">
    <property type="entry name" value="His_Pase_superF_clade-1"/>
</dbReference>
<gene>
    <name evidence="1" type="ORF">SAMN05444583_12424</name>
</gene>
<dbReference type="InterPro" id="IPR029033">
    <property type="entry name" value="His_PPase_superfam"/>
</dbReference>
<dbReference type="SMART" id="SM00855">
    <property type="entry name" value="PGAM"/>
    <property type="match status" value="1"/>
</dbReference>
<evidence type="ECO:0000313" key="1">
    <source>
        <dbReference type="EMBL" id="SEM14973.1"/>
    </source>
</evidence>
<dbReference type="PANTHER" id="PTHR48100:SF62">
    <property type="entry name" value="GLUCOSYL-3-PHOSPHOGLYCERATE PHOSPHATASE"/>
    <property type="match status" value="1"/>
</dbReference>
<dbReference type="EMBL" id="FOAW01000024">
    <property type="protein sequence ID" value="SEM14973.1"/>
    <property type="molecule type" value="Genomic_DNA"/>
</dbReference>
<dbReference type="CDD" id="cd07067">
    <property type="entry name" value="HP_PGM_like"/>
    <property type="match status" value="1"/>
</dbReference>
<dbReference type="Gene3D" id="3.40.50.1240">
    <property type="entry name" value="Phosphoglycerate mutase-like"/>
    <property type="match status" value="1"/>
</dbReference>
<dbReference type="PANTHER" id="PTHR48100">
    <property type="entry name" value="BROAD-SPECIFICITY PHOSPHATASE YOR283W-RELATED"/>
    <property type="match status" value="1"/>
</dbReference>
<organism evidence="1 2">
    <name type="scientific">Rhodococcus maanshanensis</name>
    <dbReference type="NCBI Taxonomy" id="183556"/>
    <lineage>
        <taxon>Bacteria</taxon>
        <taxon>Bacillati</taxon>
        <taxon>Actinomycetota</taxon>
        <taxon>Actinomycetes</taxon>
        <taxon>Mycobacteriales</taxon>
        <taxon>Nocardiaceae</taxon>
        <taxon>Rhodococcus</taxon>
    </lineage>
</organism>
<keyword evidence="2" id="KW-1185">Reference proteome</keyword>
<dbReference type="OrthoDB" id="5241674at2"/>
<reference evidence="2" key="1">
    <citation type="submission" date="2016-10" db="EMBL/GenBank/DDBJ databases">
        <authorList>
            <person name="Varghese N."/>
            <person name="Submissions S."/>
        </authorList>
    </citation>
    <scope>NUCLEOTIDE SEQUENCE [LARGE SCALE GENOMIC DNA]</scope>
    <source>
        <strain evidence="2">DSM 44675</strain>
    </source>
</reference>
<accession>A0A1H7W0G3</accession>
<name>A0A1H7W0G3_9NOCA</name>
<dbReference type="Proteomes" id="UP000198677">
    <property type="component" value="Unassembled WGS sequence"/>
</dbReference>
<dbReference type="AlphaFoldDB" id="A0A1H7W0G3"/>